<dbReference type="Proteomes" id="UP000287243">
    <property type="component" value="Chromosome"/>
</dbReference>
<dbReference type="GO" id="GO:0016787">
    <property type="term" value="F:hydrolase activity"/>
    <property type="evidence" value="ECO:0007669"/>
    <property type="project" value="UniProtKB-KW"/>
</dbReference>
<dbReference type="KEGG" id="vai:BU251_02285"/>
<accession>A0A410P3D6</accession>
<dbReference type="InterPro" id="IPR036866">
    <property type="entry name" value="RibonucZ/Hydroxyglut_hydro"/>
</dbReference>
<gene>
    <name evidence="2" type="ORF">BU251_02285</name>
</gene>
<dbReference type="RefSeq" id="WP_128699277.1">
    <property type="nucleotide sequence ID" value="NZ_CP019384.1"/>
</dbReference>
<evidence type="ECO:0000313" key="2">
    <source>
        <dbReference type="EMBL" id="QAT16640.1"/>
    </source>
</evidence>
<feature type="domain" description="Metallo-beta-lactamase" evidence="1">
    <location>
        <begin position="27"/>
        <end position="210"/>
    </location>
</feature>
<protein>
    <submittedName>
        <fullName evidence="2">MBL fold metallo-hydrolase</fullName>
    </submittedName>
</protein>
<evidence type="ECO:0000313" key="3">
    <source>
        <dbReference type="Proteomes" id="UP000287243"/>
    </source>
</evidence>
<proteinExistence type="predicted"/>
<dbReference type="OrthoDB" id="9761531at2"/>
<keyword evidence="2" id="KW-0378">Hydrolase</keyword>
<dbReference type="PANTHER" id="PTHR42951:SF17">
    <property type="entry name" value="METALLO-BETA-LACTAMASE DOMAIN-CONTAINING PROTEIN"/>
    <property type="match status" value="1"/>
</dbReference>
<dbReference type="PANTHER" id="PTHR42951">
    <property type="entry name" value="METALLO-BETA-LACTAMASE DOMAIN-CONTAINING"/>
    <property type="match status" value="1"/>
</dbReference>
<organism evidence="2 3">
    <name type="scientific">Velamenicoccus archaeovorus</name>
    <dbReference type="NCBI Taxonomy" id="1930593"/>
    <lineage>
        <taxon>Bacteria</taxon>
        <taxon>Pseudomonadati</taxon>
        <taxon>Candidatus Omnitrophota</taxon>
        <taxon>Candidatus Velamenicoccus</taxon>
    </lineage>
</organism>
<sequence>MRVAEGIHALKIPFRLPAGPDNFLERFVYCYLVCGDTVCLIDSGVAGSQEIIFDYLASIGRKPEDISILVLTHSHPDHMGAAHAIREATACTVAAHLSEKNWIEDIDLQFRERPVAGFETLVAAPVKVDRVLKDGDVLGLGGGFDMEVFHTPGHSRGSLSLFLRKQKVLFCADAVLLPGQLPIYDDNEACVRSVNKLKYMRGVEILLSSWDEPKRGPEVLRALDESLIFLRSIQRAVFEVINEYPTADLMAMCGQVVRIMGLPPAALNPLVARSLASSLEKKRPRGH</sequence>
<dbReference type="InterPro" id="IPR001279">
    <property type="entry name" value="Metallo-B-lactamas"/>
</dbReference>
<evidence type="ECO:0000259" key="1">
    <source>
        <dbReference type="SMART" id="SM00849"/>
    </source>
</evidence>
<dbReference type="SUPFAM" id="SSF56281">
    <property type="entry name" value="Metallo-hydrolase/oxidoreductase"/>
    <property type="match status" value="1"/>
</dbReference>
<name>A0A410P3D6_VELA1</name>
<dbReference type="Gene3D" id="3.60.15.10">
    <property type="entry name" value="Ribonuclease Z/Hydroxyacylglutathione hydrolase-like"/>
    <property type="match status" value="1"/>
</dbReference>
<dbReference type="Pfam" id="PF00753">
    <property type="entry name" value="Lactamase_B"/>
    <property type="match status" value="1"/>
</dbReference>
<keyword evidence="3" id="KW-1185">Reference proteome</keyword>
<dbReference type="EMBL" id="CP019384">
    <property type="protein sequence ID" value="QAT16640.1"/>
    <property type="molecule type" value="Genomic_DNA"/>
</dbReference>
<reference evidence="2 3" key="1">
    <citation type="submission" date="2017-01" db="EMBL/GenBank/DDBJ databases">
        <title>First insights into the biology of 'candidatus Vampirococcus archaeovorus'.</title>
        <authorList>
            <person name="Kizina J."/>
            <person name="Jordan S."/>
            <person name="Stueber K."/>
            <person name="Reinhardt R."/>
            <person name="Harder J."/>
        </authorList>
    </citation>
    <scope>NUCLEOTIDE SEQUENCE [LARGE SCALE GENOMIC DNA]</scope>
    <source>
        <strain evidence="2 3">LiM</strain>
    </source>
</reference>
<dbReference type="SMART" id="SM00849">
    <property type="entry name" value="Lactamase_B"/>
    <property type="match status" value="1"/>
</dbReference>
<dbReference type="InterPro" id="IPR050855">
    <property type="entry name" value="NDM-1-like"/>
</dbReference>
<dbReference type="AlphaFoldDB" id="A0A410P3D6"/>